<dbReference type="PROSITE" id="PS50932">
    <property type="entry name" value="HTH_LACI_2"/>
    <property type="match status" value="1"/>
</dbReference>
<dbReference type="InterPro" id="IPR000843">
    <property type="entry name" value="HTH_LacI"/>
</dbReference>
<evidence type="ECO:0000256" key="10">
    <source>
        <dbReference type="ARBA" id="ARBA00023163"/>
    </source>
</evidence>
<comment type="function">
    <text evidence="12">Catalyzes the phosphorylation of ribose at O-5 in a reaction requiring ATP and magnesium. The resulting D-ribose-5-phosphate can then be used either for sythesis of nucleotides, histidine, and tryptophan, or as a component of the pentose phosphate pathway.</text>
</comment>
<comment type="subunit">
    <text evidence="12">Homodimer.</text>
</comment>
<dbReference type="Gene3D" id="3.40.1190.20">
    <property type="match status" value="1"/>
</dbReference>
<feature type="binding site" evidence="12">
    <location>
        <position position="617"/>
    </location>
    <ligand>
        <name>K(+)</name>
        <dbReference type="ChEBI" id="CHEBI:29103"/>
    </ligand>
</feature>
<feature type="binding site" evidence="12">
    <location>
        <position position="576"/>
    </location>
    <ligand>
        <name>K(+)</name>
        <dbReference type="ChEBI" id="CHEBI:29103"/>
    </ligand>
</feature>
<feature type="binding site" evidence="12">
    <location>
        <position position="518"/>
    </location>
    <ligand>
        <name>ATP</name>
        <dbReference type="ChEBI" id="CHEBI:30616"/>
    </ligand>
</feature>
<dbReference type="Proteomes" id="UP000016649">
    <property type="component" value="Unassembled WGS sequence"/>
</dbReference>
<keyword evidence="9" id="KW-0238">DNA-binding</keyword>
<evidence type="ECO:0000256" key="3">
    <source>
        <dbReference type="ARBA" id="ARBA00022741"/>
    </source>
</evidence>
<keyword evidence="4 12" id="KW-0418">Kinase</keyword>
<keyword evidence="2 12" id="KW-0479">Metal-binding</keyword>
<dbReference type="PROSITE" id="PS00356">
    <property type="entry name" value="HTH_LACI_1"/>
    <property type="match status" value="1"/>
</dbReference>
<evidence type="ECO:0000259" key="14">
    <source>
        <dbReference type="PROSITE" id="PS50943"/>
    </source>
</evidence>
<comment type="caution">
    <text evidence="15">The sequence shown here is derived from an EMBL/GenBank/DDBJ whole genome shotgun (WGS) entry which is preliminary data.</text>
</comment>
<feature type="domain" description="HTH cro/C1-type" evidence="14">
    <location>
        <begin position="1"/>
        <end position="24"/>
    </location>
</feature>
<keyword evidence="11 12" id="KW-0119">Carbohydrate metabolism</keyword>
<dbReference type="EMBL" id="AWVH01000039">
    <property type="protein sequence ID" value="ERJ92100.1"/>
    <property type="molecule type" value="Genomic_DNA"/>
</dbReference>
<comment type="subcellular location">
    <subcellularLocation>
        <location evidence="12">Cytoplasm</location>
    </subcellularLocation>
</comment>
<dbReference type="Gene3D" id="3.40.50.2300">
    <property type="match status" value="2"/>
</dbReference>
<evidence type="ECO:0000259" key="13">
    <source>
        <dbReference type="PROSITE" id="PS50932"/>
    </source>
</evidence>
<dbReference type="InterPro" id="IPR001387">
    <property type="entry name" value="Cro/C1-type_HTH"/>
</dbReference>
<dbReference type="Gene3D" id="1.10.260.40">
    <property type="entry name" value="lambda repressor-like DNA-binding domains"/>
    <property type="match status" value="1"/>
</dbReference>
<dbReference type="SMART" id="SM00354">
    <property type="entry name" value="HTH_LACI"/>
    <property type="match status" value="1"/>
</dbReference>
<dbReference type="PANTHER" id="PTHR10584:SF166">
    <property type="entry name" value="RIBOKINASE"/>
    <property type="match status" value="1"/>
</dbReference>
<dbReference type="EC" id="2.7.1.15" evidence="12"/>
<gene>
    <name evidence="12" type="primary">rbsK</name>
    <name evidence="15" type="ORF">HMPREF9193_01761</name>
</gene>
<feature type="binding site" evidence="12">
    <location>
        <position position="612"/>
    </location>
    <ligand>
        <name>K(+)</name>
        <dbReference type="ChEBI" id="CHEBI:29103"/>
    </ligand>
</feature>
<keyword evidence="7 12" id="KW-0630">Potassium</keyword>
<comment type="pathway">
    <text evidence="12">Carbohydrate metabolism; D-ribose degradation; D-ribose 5-phosphate from beta-D-ribopyranose: step 2/2.</text>
</comment>
<comment type="activity regulation">
    <text evidence="12">Activated by a monovalent cation that binds near, but not in, the active site. The most likely occupant of the site in vivo is potassium. Ion binding induces a conformational change that may alter substrate affinity.</text>
</comment>
<dbReference type="InterPro" id="IPR010982">
    <property type="entry name" value="Lambda_DNA-bd_dom_sf"/>
</dbReference>
<feature type="binding site" evidence="12">
    <location>
        <begin position="550"/>
        <end position="555"/>
    </location>
    <ligand>
        <name>ATP</name>
        <dbReference type="ChEBI" id="CHEBI:30616"/>
    </ligand>
</feature>
<evidence type="ECO:0000256" key="7">
    <source>
        <dbReference type="ARBA" id="ARBA00022958"/>
    </source>
</evidence>
<evidence type="ECO:0000256" key="2">
    <source>
        <dbReference type="ARBA" id="ARBA00022723"/>
    </source>
</evidence>
<dbReference type="HAMAP" id="MF_01987">
    <property type="entry name" value="Ribokinase"/>
    <property type="match status" value="1"/>
</dbReference>
<dbReference type="Pfam" id="PF00294">
    <property type="entry name" value="PfkB"/>
    <property type="match status" value="1"/>
</dbReference>
<dbReference type="InterPro" id="IPR011877">
    <property type="entry name" value="Ribokinase"/>
</dbReference>
<dbReference type="CDD" id="cd01174">
    <property type="entry name" value="ribokinase"/>
    <property type="match status" value="1"/>
</dbReference>
<evidence type="ECO:0000256" key="6">
    <source>
        <dbReference type="ARBA" id="ARBA00022842"/>
    </source>
</evidence>
<dbReference type="SUPFAM" id="SSF47413">
    <property type="entry name" value="lambda repressor-like DNA-binding domains"/>
    <property type="match status" value="1"/>
</dbReference>
<evidence type="ECO:0000256" key="1">
    <source>
        <dbReference type="ARBA" id="ARBA00022679"/>
    </source>
</evidence>
<evidence type="ECO:0000313" key="16">
    <source>
        <dbReference type="Proteomes" id="UP000016649"/>
    </source>
</evidence>
<feature type="binding site" evidence="12">
    <location>
        <begin position="373"/>
        <end position="377"/>
    </location>
    <ligand>
        <name>substrate</name>
    </ligand>
</feature>
<dbReference type="InterPro" id="IPR029056">
    <property type="entry name" value="Ribokinase-like"/>
</dbReference>
<dbReference type="Pfam" id="PF00356">
    <property type="entry name" value="LacI"/>
    <property type="match status" value="1"/>
</dbReference>
<dbReference type="CDD" id="cd01392">
    <property type="entry name" value="HTH_LacI"/>
    <property type="match status" value="1"/>
</dbReference>
<evidence type="ECO:0000313" key="15">
    <source>
        <dbReference type="EMBL" id="ERJ92100.1"/>
    </source>
</evidence>
<feature type="binding site" evidence="12">
    <location>
        <begin position="345"/>
        <end position="347"/>
    </location>
    <ligand>
        <name>substrate</name>
    </ligand>
</feature>
<dbReference type="Pfam" id="PF13377">
    <property type="entry name" value="Peripla_BP_3"/>
    <property type="match status" value="1"/>
</dbReference>
<comment type="similarity">
    <text evidence="12">Belongs to the carbohydrate kinase PfkB family. Ribokinase subfamily.</text>
</comment>
<evidence type="ECO:0000256" key="8">
    <source>
        <dbReference type="ARBA" id="ARBA00023015"/>
    </source>
</evidence>
<feature type="active site" description="Proton acceptor" evidence="12">
    <location>
        <position position="582"/>
    </location>
</feature>
<proteinExistence type="inferred from homology"/>
<keyword evidence="1 12" id="KW-0808">Transferase</keyword>
<dbReference type="PRINTS" id="PR00036">
    <property type="entry name" value="HTHLACI"/>
</dbReference>
<evidence type="ECO:0000256" key="9">
    <source>
        <dbReference type="ARBA" id="ARBA00023125"/>
    </source>
</evidence>
<dbReference type="RefSeq" id="WP_021687959.1">
    <property type="nucleotide sequence ID" value="NZ_KI260569.1"/>
</dbReference>
<evidence type="ECO:0000256" key="5">
    <source>
        <dbReference type="ARBA" id="ARBA00022840"/>
    </source>
</evidence>
<dbReference type="PROSITE" id="PS50943">
    <property type="entry name" value="HTH_CROC1"/>
    <property type="match status" value="1"/>
</dbReference>
<protein>
    <recommendedName>
        <fullName evidence="12">Ribokinase</fullName>
        <shortName evidence="12">RK</shortName>
        <ecNumber evidence="12">2.7.1.15</ecNumber>
    </recommendedName>
</protein>
<keyword evidence="10" id="KW-0804">Transcription</keyword>
<feature type="binding site" evidence="12">
    <location>
        <position position="578"/>
    </location>
    <ligand>
        <name>K(+)</name>
        <dbReference type="ChEBI" id="CHEBI:29103"/>
    </ligand>
</feature>
<evidence type="ECO:0000256" key="12">
    <source>
        <dbReference type="HAMAP-Rule" id="MF_01987"/>
    </source>
</evidence>
<dbReference type="InterPro" id="IPR002139">
    <property type="entry name" value="Ribo/fructo_kinase"/>
</dbReference>
<name>A0ABN0NXI5_TRELE</name>
<dbReference type="PRINTS" id="PR00990">
    <property type="entry name" value="RIBOKINASE"/>
</dbReference>
<dbReference type="InterPro" id="IPR011611">
    <property type="entry name" value="PfkB_dom"/>
</dbReference>
<dbReference type="PANTHER" id="PTHR10584">
    <property type="entry name" value="SUGAR KINASE"/>
    <property type="match status" value="1"/>
</dbReference>
<feature type="binding site" evidence="12">
    <location>
        <position position="615"/>
    </location>
    <ligand>
        <name>K(+)</name>
        <dbReference type="ChEBI" id="CHEBI:29103"/>
    </ligand>
</feature>
<keyword evidence="5 12" id="KW-0067">ATP-binding</keyword>
<keyword evidence="3 12" id="KW-0547">Nucleotide-binding</keyword>
<evidence type="ECO:0000256" key="4">
    <source>
        <dbReference type="ARBA" id="ARBA00022777"/>
    </source>
</evidence>
<comment type="catalytic activity">
    <reaction evidence="12">
        <text>D-ribose + ATP = D-ribose 5-phosphate + ADP + H(+)</text>
        <dbReference type="Rhea" id="RHEA:13697"/>
        <dbReference type="ChEBI" id="CHEBI:15378"/>
        <dbReference type="ChEBI" id="CHEBI:30616"/>
        <dbReference type="ChEBI" id="CHEBI:47013"/>
        <dbReference type="ChEBI" id="CHEBI:78346"/>
        <dbReference type="ChEBI" id="CHEBI:456216"/>
        <dbReference type="EC" id="2.7.1.15"/>
    </reaction>
</comment>
<feature type="binding site" evidence="12">
    <location>
        <position position="474"/>
    </location>
    <ligand>
        <name>substrate</name>
    </ligand>
</feature>
<comment type="cofactor">
    <cofactor evidence="12">
        <name>Mg(2+)</name>
        <dbReference type="ChEBI" id="CHEBI:18420"/>
    </cofactor>
    <text evidence="12">Requires a divalent cation, most likely magnesium in vivo, as an electrophilic catalyst to aid phosphoryl group transfer. It is the chelate of the metal and the nucleotide that is the actual substrate.</text>
</comment>
<evidence type="ECO:0000256" key="11">
    <source>
        <dbReference type="ARBA" id="ARBA00023277"/>
    </source>
</evidence>
<feature type="domain" description="HTH lacI-type" evidence="13">
    <location>
        <begin position="1"/>
        <end position="47"/>
    </location>
</feature>
<keyword evidence="8" id="KW-0805">Transcription regulation</keyword>
<dbReference type="SUPFAM" id="SSF53613">
    <property type="entry name" value="Ribokinase-like"/>
    <property type="match status" value="1"/>
</dbReference>
<comment type="caution">
    <text evidence="12">Lacks conserved residue(s) required for the propagation of feature annotation.</text>
</comment>
<keyword evidence="6 12" id="KW-0460">Magnesium</keyword>
<sequence>MTINDIAERAGVSISTVSKIINGKDSAIKSETRERVLKIVKEYRYAPYDFIKNSTRTKKFLLALVLSGMKKNPSFQNGFLCEAEKQGYQVQLCFSDDEKSEIKHIAALCKSRPDAVLWEPFDTDGTSGGASSTSVTASQKSGNSENAFFLLNQSGIPFSLLNAENIKHGICYDYRKAGYTAAQTLIKARHTKIFYMHDQLTVPEQNIRHGIDSCLFDHQLLYEDCSTLPEALSVHKCTAIICCSWNKALQVYEYASLHKLRIPHDLSLICIDDKDNIKQFPNVSAIPLSLFSFGEFVCAHIIGKTEKKKTDSRLYSECFACTGAASIDVPFPLQKKRIIVAGSINMDVLLHVKNYPQTGKSISADNVSMMPGGKGINQSVGAAKLGAKVSVIGAVGRDHDADIILNVLNENHVDTSAVYVDTLLPTGKAYIHIQKDGESGIVLYAGANASVCAATIDKAERLFEDASFCLLQTEIPMSAVKKTIALAQKNNIKIMLKPSAIEKLDENLLCALDYFIPNRKEICQLCPTGNTIEDKAALFLQKGVKTVIVTLGSEGCYVCSRDCSMHIPAAPFEPVDTTGAADAFIAALAVFLSEGKDLKDALRCAVYAAGFSTTRIGVIPALIDRVSLEHYIR</sequence>
<organism evidence="15 16">
    <name type="scientific">Treponema lecithinolyticum ATCC 700332</name>
    <dbReference type="NCBI Taxonomy" id="1321815"/>
    <lineage>
        <taxon>Bacteria</taxon>
        <taxon>Pseudomonadati</taxon>
        <taxon>Spirochaetota</taxon>
        <taxon>Spirochaetia</taxon>
        <taxon>Spirochaetales</taxon>
        <taxon>Treponemataceae</taxon>
        <taxon>Treponema</taxon>
    </lineage>
</organism>
<dbReference type="InterPro" id="IPR028082">
    <property type="entry name" value="Peripla_BP_I"/>
</dbReference>
<keyword evidence="12" id="KW-0963">Cytoplasm</keyword>
<reference evidence="15 16" key="1">
    <citation type="submission" date="2013-08" db="EMBL/GenBank/DDBJ databases">
        <authorList>
            <person name="Weinstock G."/>
            <person name="Sodergren E."/>
            <person name="Wylie T."/>
            <person name="Fulton L."/>
            <person name="Fulton R."/>
            <person name="Fronick C."/>
            <person name="O'Laughlin M."/>
            <person name="Godfrey J."/>
            <person name="Miner T."/>
            <person name="Herter B."/>
            <person name="Appelbaum E."/>
            <person name="Cordes M."/>
            <person name="Lek S."/>
            <person name="Wollam A."/>
            <person name="Pepin K.H."/>
            <person name="Palsikar V.B."/>
            <person name="Mitreva M."/>
            <person name="Wilson R.K."/>
        </authorList>
    </citation>
    <scope>NUCLEOTIDE SEQUENCE [LARGE SCALE GENOMIC DNA]</scope>
    <source>
        <strain evidence="15 16">ATCC 700332</strain>
    </source>
</reference>
<feature type="binding site" evidence="12">
    <location>
        <position position="582"/>
    </location>
    <ligand>
        <name>substrate</name>
    </ligand>
</feature>
<accession>A0ABN0NXI5</accession>
<dbReference type="SUPFAM" id="SSF53822">
    <property type="entry name" value="Periplasmic binding protein-like I"/>
    <property type="match status" value="1"/>
</dbReference>
<keyword evidence="16" id="KW-1185">Reference proteome</keyword>
<dbReference type="InterPro" id="IPR046335">
    <property type="entry name" value="LacI/GalR-like_sensor"/>
</dbReference>